<proteinExistence type="predicted"/>
<dbReference type="Gene3D" id="3.30.70.1290">
    <property type="entry name" value="Transposase IS200-like"/>
    <property type="match status" value="1"/>
</dbReference>
<organism evidence="1 2">
    <name type="scientific">Desulfosarcina ovata subsp. ovata</name>
    <dbReference type="NCBI Taxonomy" id="2752305"/>
    <lineage>
        <taxon>Bacteria</taxon>
        <taxon>Pseudomonadati</taxon>
        <taxon>Thermodesulfobacteriota</taxon>
        <taxon>Desulfobacteria</taxon>
        <taxon>Desulfobacterales</taxon>
        <taxon>Desulfosarcinaceae</taxon>
        <taxon>Desulfosarcina</taxon>
    </lineage>
</organism>
<keyword evidence="2" id="KW-1185">Reference proteome</keyword>
<accession>A0A5K8ACK9</accession>
<dbReference type="PANTHER" id="PTHR34322:SF2">
    <property type="entry name" value="TRANSPOSASE IS200-LIKE DOMAIN-CONTAINING PROTEIN"/>
    <property type="match status" value="1"/>
</dbReference>
<evidence type="ECO:0008006" key="3">
    <source>
        <dbReference type="Google" id="ProtNLM"/>
    </source>
</evidence>
<protein>
    <recommendedName>
        <fullName evidence="3">Transposase IS200-like domain-containing protein</fullName>
    </recommendedName>
</protein>
<gene>
    <name evidence="1" type="ORF">DSCOOX_29140</name>
</gene>
<evidence type="ECO:0000313" key="2">
    <source>
        <dbReference type="Proteomes" id="UP000422108"/>
    </source>
</evidence>
<name>A0A5K8ACK9_9BACT</name>
<dbReference type="Proteomes" id="UP000422108">
    <property type="component" value="Chromosome"/>
</dbReference>
<dbReference type="AlphaFoldDB" id="A0A5K8ACK9"/>
<sequence length="141" mass="15961">MFQNRYKSILCEEDPYLLELVRYIHLNPLRAGIVDEIKALNINPYCGHSVIMGNVIHGFHNIDYVLNLFGEKIAQARGHYLEFVLAGGKQRKTVTARSVLCYWATRELGMSTVAIKTTEHRCLDGQGVRGEGPADCRRARV</sequence>
<dbReference type="PANTHER" id="PTHR34322">
    <property type="entry name" value="TRANSPOSASE, Y1_TNP DOMAIN-CONTAINING"/>
    <property type="match status" value="1"/>
</dbReference>
<reference evidence="1 2" key="1">
    <citation type="submission" date="2019-11" db="EMBL/GenBank/DDBJ databases">
        <title>Comparative genomics of hydrocarbon-degrading Desulfosarcina strains.</title>
        <authorList>
            <person name="Watanabe M."/>
            <person name="Kojima H."/>
            <person name="Fukui M."/>
        </authorList>
    </citation>
    <scope>NUCLEOTIDE SEQUENCE [LARGE SCALE GENOMIC DNA]</scope>
    <source>
        <strain evidence="2">oXyS1</strain>
    </source>
</reference>
<dbReference type="InterPro" id="IPR036515">
    <property type="entry name" value="Transposase_17_sf"/>
</dbReference>
<dbReference type="GO" id="GO:0006313">
    <property type="term" value="P:DNA transposition"/>
    <property type="evidence" value="ECO:0007669"/>
    <property type="project" value="InterPro"/>
</dbReference>
<evidence type="ECO:0000313" key="1">
    <source>
        <dbReference type="EMBL" id="BBO89734.1"/>
    </source>
</evidence>
<dbReference type="EMBL" id="AP021879">
    <property type="protein sequence ID" value="BBO89734.1"/>
    <property type="molecule type" value="Genomic_DNA"/>
</dbReference>
<dbReference type="GO" id="GO:0003677">
    <property type="term" value="F:DNA binding"/>
    <property type="evidence" value="ECO:0007669"/>
    <property type="project" value="InterPro"/>
</dbReference>
<dbReference type="GO" id="GO:0004803">
    <property type="term" value="F:transposase activity"/>
    <property type="evidence" value="ECO:0007669"/>
    <property type="project" value="InterPro"/>
</dbReference>